<dbReference type="Pfam" id="PF02800">
    <property type="entry name" value="Gp_dh_C"/>
    <property type="match status" value="1"/>
</dbReference>
<feature type="active site" description="Nucleophile" evidence="3">
    <location>
        <position position="161"/>
    </location>
</feature>
<feature type="binding site" evidence="4">
    <location>
        <begin position="19"/>
        <end position="20"/>
    </location>
    <ligand>
        <name>NAD(+)</name>
        <dbReference type="ChEBI" id="CHEBI:57540"/>
    </ligand>
</feature>
<evidence type="ECO:0000313" key="8">
    <source>
        <dbReference type="EMBL" id="BBO78797.1"/>
    </source>
</evidence>
<dbReference type="InterPro" id="IPR020829">
    <property type="entry name" value="GlycerAld_3-P_DH_cat"/>
</dbReference>
<dbReference type="RefSeq" id="WP_155307395.1">
    <property type="nucleotide sequence ID" value="NZ_AP021875.1"/>
</dbReference>
<evidence type="ECO:0000256" key="2">
    <source>
        <dbReference type="ARBA" id="ARBA00023002"/>
    </source>
</evidence>
<feature type="binding site" evidence="4">
    <location>
        <position position="324"/>
    </location>
    <ligand>
        <name>NAD(+)</name>
        <dbReference type="ChEBI" id="CHEBI:57540"/>
    </ligand>
</feature>
<reference evidence="8 9" key="1">
    <citation type="submission" date="2019-11" db="EMBL/GenBank/DDBJ databases">
        <title>Comparative genomics of hydrocarbon-degrading Desulfosarcina strains.</title>
        <authorList>
            <person name="Watanabe M."/>
            <person name="Kojima H."/>
            <person name="Fukui M."/>
        </authorList>
    </citation>
    <scope>NUCLEOTIDE SEQUENCE [LARGE SCALE GENOMIC DNA]</scope>
    <source>
        <strain evidence="8 9">PP31</strain>
    </source>
</reference>
<dbReference type="Proteomes" id="UP000427769">
    <property type="component" value="Chromosome"/>
</dbReference>
<sequence length="343" mass="37610">MAAVPKSPVIRCAINGFGRIGRGILRALYEYRRWPVAVVAINDLAAPETIEHLTRFDSTHGRFLMPVREEDDSLWIGEECIRLLQQERLSPRVWAELEVDVVLECTGRIKSRNDAQGHLDSGAGKVLISNPADDKVDATVVYGLNHHELTGRETIVSNASCTSNCVIPVIEVLDQAFGIACGNITSIHAAMNDQPVIDCSCSDLRLCRAAGVSIVPVDTRLNRGIERILPRFANRFQTTALRVPTLNVTAMDLNLCLEKPAPADNINAALKKAAASRFPGIMDYCDIPVASIDFNHDPHSCIVDGTQTRVCSNGLTKLLVWCDNEWGFANRMLDTATAMMNAC</sequence>
<dbReference type="PIRSF" id="PIRSF000149">
    <property type="entry name" value="GAP_DH"/>
    <property type="match status" value="1"/>
</dbReference>
<evidence type="ECO:0000256" key="3">
    <source>
        <dbReference type="PIRSR" id="PIRSR000149-1"/>
    </source>
</evidence>
<comment type="similarity">
    <text evidence="6">Belongs to the glyceraldehyde-3-phosphate dehydrogenase family.</text>
</comment>
<dbReference type="KEGG" id="dwd:DSCW_62140"/>
<dbReference type="Pfam" id="PF00044">
    <property type="entry name" value="Gp_dh_N"/>
    <property type="match status" value="1"/>
</dbReference>
<proteinExistence type="inferred from homology"/>
<evidence type="ECO:0000256" key="4">
    <source>
        <dbReference type="PIRSR" id="PIRSR000149-3"/>
    </source>
</evidence>
<keyword evidence="4" id="KW-0547">Nucleotide-binding</keyword>
<dbReference type="Gene3D" id="3.40.50.720">
    <property type="entry name" value="NAD(P)-binding Rossmann-like Domain"/>
    <property type="match status" value="1"/>
</dbReference>
<dbReference type="GO" id="GO:0016620">
    <property type="term" value="F:oxidoreductase activity, acting on the aldehyde or oxo group of donors, NAD or NADP as acceptor"/>
    <property type="evidence" value="ECO:0007669"/>
    <property type="project" value="InterPro"/>
</dbReference>
<dbReference type="InterPro" id="IPR020828">
    <property type="entry name" value="GlycerAld_3-P_DH_NAD(P)-bd"/>
</dbReference>
<keyword evidence="9" id="KW-1185">Reference proteome</keyword>
<dbReference type="SMART" id="SM00846">
    <property type="entry name" value="Gp_dh_N"/>
    <property type="match status" value="1"/>
</dbReference>
<keyword evidence="4" id="KW-0520">NAD</keyword>
<comment type="subunit">
    <text evidence="1">Homotetramer.</text>
</comment>
<dbReference type="InterPro" id="IPR020831">
    <property type="entry name" value="GlycerAld/Erythrose_P_DH"/>
</dbReference>
<dbReference type="EMBL" id="AP021875">
    <property type="protein sequence ID" value="BBO78797.1"/>
    <property type="molecule type" value="Genomic_DNA"/>
</dbReference>
<protein>
    <submittedName>
        <fullName evidence="8">D-erythrose-4-phosphate dehydrogenase</fullName>
    </submittedName>
</protein>
<dbReference type="FunFam" id="3.40.50.720:FF:000001">
    <property type="entry name" value="Glyceraldehyde-3-phosphate dehydrogenase"/>
    <property type="match status" value="1"/>
</dbReference>
<dbReference type="PRINTS" id="PR00078">
    <property type="entry name" value="G3PDHDRGNASE"/>
</dbReference>
<evidence type="ECO:0000313" key="9">
    <source>
        <dbReference type="Proteomes" id="UP000427769"/>
    </source>
</evidence>
<evidence type="ECO:0000259" key="7">
    <source>
        <dbReference type="SMART" id="SM00846"/>
    </source>
</evidence>
<dbReference type="Gene3D" id="3.30.360.10">
    <property type="entry name" value="Dihydrodipicolinate Reductase, domain 2"/>
    <property type="match status" value="1"/>
</dbReference>
<feature type="site" description="Activates thiol group during catalysis" evidence="5">
    <location>
        <position position="188"/>
    </location>
</feature>
<name>A0A5K7ZPY0_9BACT</name>
<organism evidence="8 9">
    <name type="scientific">Desulfosarcina widdelii</name>
    <dbReference type="NCBI Taxonomy" id="947919"/>
    <lineage>
        <taxon>Bacteria</taxon>
        <taxon>Pseudomonadati</taxon>
        <taxon>Thermodesulfobacteriota</taxon>
        <taxon>Desulfobacteria</taxon>
        <taxon>Desulfobacterales</taxon>
        <taxon>Desulfosarcinaceae</taxon>
        <taxon>Desulfosarcina</taxon>
    </lineage>
</organism>
<dbReference type="SUPFAM" id="SSF55347">
    <property type="entry name" value="Glyceraldehyde-3-phosphate dehydrogenase-like, C-terminal domain"/>
    <property type="match status" value="1"/>
</dbReference>
<dbReference type="InterPro" id="IPR036291">
    <property type="entry name" value="NAD(P)-bd_dom_sf"/>
</dbReference>
<dbReference type="SUPFAM" id="SSF51735">
    <property type="entry name" value="NAD(P)-binding Rossmann-fold domains"/>
    <property type="match status" value="1"/>
</dbReference>
<dbReference type="AlphaFoldDB" id="A0A5K7ZPY0"/>
<evidence type="ECO:0000256" key="6">
    <source>
        <dbReference type="RuleBase" id="RU000397"/>
    </source>
</evidence>
<dbReference type="PANTHER" id="PTHR43148">
    <property type="entry name" value="GLYCERALDEHYDE-3-PHOSPHATE DEHYDROGENASE 2"/>
    <property type="match status" value="1"/>
</dbReference>
<keyword evidence="2" id="KW-0560">Oxidoreductase</keyword>
<feature type="binding site" evidence="4">
    <location>
        <position position="43"/>
    </location>
    <ligand>
        <name>NAD(+)</name>
        <dbReference type="ChEBI" id="CHEBI:57540"/>
    </ligand>
</feature>
<accession>A0A5K7ZPY0</accession>
<evidence type="ECO:0000256" key="5">
    <source>
        <dbReference type="PIRSR" id="PIRSR000149-4"/>
    </source>
</evidence>
<evidence type="ECO:0000256" key="1">
    <source>
        <dbReference type="ARBA" id="ARBA00011881"/>
    </source>
</evidence>
<dbReference type="OrthoDB" id="9803304at2"/>
<feature type="binding site" evidence="4">
    <location>
        <position position="129"/>
    </location>
    <ligand>
        <name>NAD(+)</name>
        <dbReference type="ChEBI" id="CHEBI:57540"/>
    </ligand>
</feature>
<feature type="domain" description="Glyceraldehyde 3-phosphate dehydrogenase NAD(P) binding" evidence="7">
    <location>
        <begin position="10"/>
        <end position="161"/>
    </location>
</feature>
<dbReference type="GO" id="GO:0051287">
    <property type="term" value="F:NAD binding"/>
    <property type="evidence" value="ECO:0007669"/>
    <property type="project" value="InterPro"/>
</dbReference>
<gene>
    <name evidence="8" type="primary">epd</name>
    <name evidence="8" type="ORF">DSCW_62140</name>
</gene>